<proteinExistence type="predicted"/>
<sequence>MESETSVVHVSERTGSHFFKTSTNFEDLQDDLREFMCRAQRRSHRDHLRQVKEYKSKMVSETSVFNRVPLDGGAVLSIYTARDRTFDLIKRLMKLVMCQEVLVALRDYLKVCNYLEIRLQSLIYHIAQCPQYDLEIKDITEKLDVMERIVGELEVEHKGDGETNKELLKTCGVLASGDSLKNAEEGDDDHDKFEDAREN</sequence>
<protein>
    <submittedName>
        <fullName evidence="2">Uncharacterized protein</fullName>
    </submittedName>
</protein>
<dbReference type="EMBL" id="CP092625">
    <property type="protein sequence ID" value="UMM41608.1"/>
    <property type="molecule type" value="Genomic_DNA"/>
</dbReference>
<feature type="compositionally biased region" description="Basic and acidic residues" evidence="1">
    <location>
        <begin position="181"/>
        <end position="199"/>
    </location>
</feature>
<dbReference type="AlphaFoldDB" id="A0AAE9JS14"/>
<keyword evidence="3" id="KW-1185">Reference proteome</keyword>
<evidence type="ECO:0000313" key="2">
    <source>
        <dbReference type="EMBL" id="UMM41608.1"/>
    </source>
</evidence>
<reference evidence="2 3" key="1">
    <citation type="submission" date="2022-04" db="EMBL/GenBank/DDBJ databases">
        <title>Chromosome-level reference genomes for two strains of Caenorhabditis briggsae: an improved platform for comparative genomics.</title>
        <authorList>
            <person name="Stevens L."/>
            <person name="Andersen E."/>
        </authorList>
    </citation>
    <scope>NUCLEOTIDE SEQUENCE [LARGE SCALE GENOMIC DNA]</scope>
    <source>
        <strain evidence="2">VX34</strain>
        <tissue evidence="2">Whole-organism</tissue>
    </source>
</reference>
<evidence type="ECO:0000256" key="1">
    <source>
        <dbReference type="SAM" id="MobiDB-lite"/>
    </source>
</evidence>
<feature type="region of interest" description="Disordered" evidence="1">
    <location>
        <begin position="178"/>
        <end position="199"/>
    </location>
</feature>
<gene>
    <name evidence="2" type="ORF">L5515_017796</name>
</gene>
<dbReference type="Proteomes" id="UP000829354">
    <property type="component" value="Chromosome X"/>
</dbReference>
<name>A0AAE9JS14_CAEBR</name>
<organism evidence="2 3">
    <name type="scientific">Caenorhabditis briggsae</name>
    <dbReference type="NCBI Taxonomy" id="6238"/>
    <lineage>
        <taxon>Eukaryota</taxon>
        <taxon>Metazoa</taxon>
        <taxon>Ecdysozoa</taxon>
        <taxon>Nematoda</taxon>
        <taxon>Chromadorea</taxon>
        <taxon>Rhabditida</taxon>
        <taxon>Rhabditina</taxon>
        <taxon>Rhabditomorpha</taxon>
        <taxon>Rhabditoidea</taxon>
        <taxon>Rhabditidae</taxon>
        <taxon>Peloderinae</taxon>
        <taxon>Caenorhabditis</taxon>
    </lineage>
</organism>
<accession>A0AAE9JS14</accession>
<evidence type="ECO:0000313" key="3">
    <source>
        <dbReference type="Proteomes" id="UP000829354"/>
    </source>
</evidence>